<keyword evidence="1" id="KW-1133">Transmembrane helix</keyword>
<dbReference type="Proteomes" id="UP000095283">
    <property type="component" value="Unplaced"/>
</dbReference>
<proteinExistence type="predicted"/>
<reference evidence="3" key="1">
    <citation type="submission" date="2016-11" db="UniProtKB">
        <authorList>
            <consortium name="WormBaseParasite"/>
        </authorList>
    </citation>
    <scope>IDENTIFICATION</scope>
</reference>
<name>A0A1I7WLL9_HETBA</name>
<evidence type="ECO:0000256" key="1">
    <source>
        <dbReference type="SAM" id="Phobius"/>
    </source>
</evidence>
<dbReference type="WBParaSite" id="Hba_05957">
    <property type="protein sequence ID" value="Hba_05957"/>
    <property type="gene ID" value="Hba_05957"/>
</dbReference>
<sequence length="285" mass="32630">MCTVTFCLPSRPHNFTDAYSVWNHDVISSTLTSRSSNLKQTYSFLGFEYHPPKWIRNINDAFFGYNGIITKIKDFLSGNVRICLSISKVSTNLFGKRVNFQAKMPQTKAELTKSVSRFFLNIQSDPATRTLFIIYLNIVVFITVYALLFMKHLQLSIAQNRAALARKEIRRQYSTHIRTESPDTTMPSESHGFHHCLRETSSSDSTLSETTTQMSSINWSAMANPSVINMVSQETIITMQEPPRLLKDLEGLLSPSTSRETETGEKPFKRKNYCVKLSMYLINYF</sequence>
<keyword evidence="2" id="KW-1185">Reference proteome</keyword>
<feature type="transmembrane region" description="Helical" evidence="1">
    <location>
        <begin position="131"/>
        <end position="150"/>
    </location>
</feature>
<dbReference type="AlphaFoldDB" id="A0A1I7WLL9"/>
<keyword evidence="1" id="KW-0812">Transmembrane</keyword>
<evidence type="ECO:0000313" key="3">
    <source>
        <dbReference type="WBParaSite" id="Hba_05957"/>
    </source>
</evidence>
<evidence type="ECO:0000313" key="2">
    <source>
        <dbReference type="Proteomes" id="UP000095283"/>
    </source>
</evidence>
<keyword evidence="1" id="KW-0472">Membrane</keyword>
<organism evidence="2 3">
    <name type="scientific">Heterorhabditis bacteriophora</name>
    <name type="common">Entomopathogenic nematode worm</name>
    <dbReference type="NCBI Taxonomy" id="37862"/>
    <lineage>
        <taxon>Eukaryota</taxon>
        <taxon>Metazoa</taxon>
        <taxon>Ecdysozoa</taxon>
        <taxon>Nematoda</taxon>
        <taxon>Chromadorea</taxon>
        <taxon>Rhabditida</taxon>
        <taxon>Rhabditina</taxon>
        <taxon>Rhabditomorpha</taxon>
        <taxon>Strongyloidea</taxon>
        <taxon>Heterorhabditidae</taxon>
        <taxon>Heterorhabditis</taxon>
    </lineage>
</organism>
<protein>
    <submittedName>
        <fullName evidence="3">VASt domain-containing protein</fullName>
    </submittedName>
</protein>
<accession>A0A1I7WLL9</accession>